<name>A0ACA9R2S8_9GLOM</name>
<dbReference type="Proteomes" id="UP000789525">
    <property type="component" value="Unassembled WGS sequence"/>
</dbReference>
<proteinExistence type="predicted"/>
<keyword evidence="2" id="KW-1185">Reference proteome</keyword>
<organism evidence="1 2">
    <name type="scientific">Acaulospora colombiana</name>
    <dbReference type="NCBI Taxonomy" id="27376"/>
    <lineage>
        <taxon>Eukaryota</taxon>
        <taxon>Fungi</taxon>
        <taxon>Fungi incertae sedis</taxon>
        <taxon>Mucoromycota</taxon>
        <taxon>Glomeromycotina</taxon>
        <taxon>Glomeromycetes</taxon>
        <taxon>Diversisporales</taxon>
        <taxon>Acaulosporaceae</taxon>
        <taxon>Acaulospora</taxon>
    </lineage>
</organism>
<comment type="caution">
    <text evidence="1">The sequence shown here is derived from an EMBL/GenBank/DDBJ whole genome shotgun (WGS) entry which is preliminary data.</text>
</comment>
<evidence type="ECO:0000313" key="2">
    <source>
        <dbReference type="Proteomes" id="UP000789525"/>
    </source>
</evidence>
<sequence length="47" mass="4839">MKKKPTSKAGKEVKKSVDGVIHATANGVEGVKSLNGHAMYVNGNGIS</sequence>
<gene>
    <name evidence="1" type="ORF">ACOLOM_LOCUS13990</name>
</gene>
<dbReference type="EMBL" id="CAJVPT010066948">
    <property type="protein sequence ID" value="CAG8774187.1"/>
    <property type="molecule type" value="Genomic_DNA"/>
</dbReference>
<protein>
    <submittedName>
        <fullName evidence="1">12519_t:CDS:1</fullName>
    </submittedName>
</protein>
<reference evidence="1" key="1">
    <citation type="submission" date="2021-06" db="EMBL/GenBank/DDBJ databases">
        <authorList>
            <person name="Kallberg Y."/>
            <person name="Tangrot J."/>
            <person name="Rosling A."/>
        </authorList>
    </citation>
    <scope>NUCLEOTIDE SEQUENCE</scope>
    <source>
        <strain evidence="1">CL356</strain>
    </source>
</reference>
<accession>A0ACA9R2S8</accession>
<feature type="non-terminal residue" evidence="1">
    <location>
        <position position="47"/>
    </location>
</feature>
<evidence type="ECO:0000313" key="1">
    <source>
        <dbReference type="EMBL" id="CAG8774187.1"/>
    </source>
</evidence>